<evidence type="ECO:0000313" key="9">
    <source>
        <dbReference type="Proteomes" id="UP001589619"/>
    </source>
</evidence>
<name>A0ABV5VRV5_9BACL</name>
<feature type="domain" description="Fe/B12 periplasmic-binding" evidence="7">
    <location>
        <begin position="71"/>
        <end position="330"/>
    </location>
</feature>
<comment type="similarity">
    <text evidence="2">Belongs to the bacterial solute-binding protein 8 family.</text>
</comment>
<evidence type="ECO:0000256" key="4">
    <source>
        <dbReference type="ARBA" id="ARBA00022729"/>
    </source>
</evidence>
<reference evidence="8 9" key="1">
    <citation type="submission" date="2024-09" db="EMBL/GenBank/DDBJ databases">
        <authorList>
            <person name="Sun Q."/>
            <person name="Mori K."/>
        </authorList>
    </citation>
    <scope>NUCLEOTIDE SEQUENCE [LARGE SCALE GENOMIC DNA]</scope>
    <source>
        <strain evidence="8 9">JCM 12520</strain>
    </source>
</reference>
<feature type="region of interest" description="Disordered" evidence="5">
    <location>
        <begin position="28"/>
        <end position="54"/>
    </location>
</feature>
<feature type="chain" id="PRO_5046515701" evidence="6">
    <location>
        <begin position="24"/>
        <end position="330"/>
    </location>
</feature>
<evidence type="ECO:0000256" key="1">
    <source>
        <dbReference type="ARBA" id="ARBA00004196"/>
    </source>
</evidence>
<dbReference type="Proteomes" id="UP001589619">
    <property type="component" value="Unassembled WGS sequence"/>
</dbReference>
<dbReference type="Pfam" id="PF01497">
    <property type="entry name" value="Peripla_BP_2"/>
    <property type="match status" value="1"/>
</dbReference>
<dbReference type="RefSeq" id="WP_344905634.1">
    <property type="nucleotide sequence ID" value="NZ_BAAAYO010000002.1"/>
</dbReference>
<evidence type="ECO:0000256" key="3">
    <source>
        <dbReference type="ARBA" id="ARBA00022448"/>
    </source>
</evidence>
<dbReference type="InterPro" id="IPR051313">
    <property type="entry name" value="Bact_iron-sidero_bind"/>
</dbReference>
<organism evidence="8 9">
    <name type="scientific">Paenibacillus hodogayensis</name>
    <dbReference type="NCBI Taxonomy" id="279208"/>
    <lineage>
        <taxon>Bacteria</taxon>
        <taxon>Bacillati</taxon>
        <taxon>Bacillota</taxon>
        <taxon>Bacilli</taxon>
        <taxon>Bacillales</taxon>
        <taxon>Paenibacillaceae</taxon>
        <taxon>Paenibacillus</taxon>
    </lineage>
</organism>
<evidence type="ECO:0000256" key="2">
    <source>
        <dbReference type="ARBA" id="ARBA00008814"/>
    </source>
</evidence>
<evidence type="ECO:0000256" key="6">
    <source>
        <dbReference type="SAM" id="SignalP"/>
    </source>
</evidence>
<gene>
    <name evidence="8" type="ORF">ACFFNY_05400</name>
</gene>
<keyword evidence="4 6" id="KW-0732">Signal</keyword>
<keyword evidence="3" id="KW-0813">Transport</keyword>
<feature type="signal peptide" evidence="6">
    <location>
        <begin position="1"/>
        <end position="23"/>
    </location>
</feature>
<dbReference type="PANTHER" id="PTHR30532:SF1">
    <property type="entry name" value="IRON(3+)-HYDROXAMATE-BINDING PROTEIN FHUD"/>
    <property type="match status" value="1"/>
</dbReference>
<evidence type="ECO:0000259" key="7">
    <source>
        <dbReference type="PROSITE" id="PS50983"/>
    </source>
</evidence>
<proteinExistence type="inferred from homology"/>
<keyword evidence="9" id="KW-1185">Reference proteome</keyword>
<dbReference type="SUPFAM" id="SSF53807">
    <property type="entry name" value="Helical backbone' metal receptor"/>
    <property type="match status" value="1"/>
</dbReference>
<feature type="compositionally biased region" description="Low complexity" evidence="5">
    <location>
        <begin position="42"/>
        <end position="53"/>
    </location>
</feature>
<evidence type="ECO:0000313" key="8">
    <source>
        <dbReference type="EMBL" id="MFB9751007.1"/>
    </source>
</evidence>
<dbReference type="PROSITE" id="PS50983">
    <property type="entry name" value="FE_B12_PBP"/>
    <property type="match status" value="1"/>
</dbReference>
<evidence type="ECO:0000256" key="5">
    <source>
        <dbReference type="SAM" id="MobiDB-lite"/>
    </source>
</evidence>
<protein>
    <submittedName>
        <fullName evidence="8">ABC transporter substrate-binding protein</fullName>
    </submittedName>
</protein>
<dbReference type="PROSITE" id="PS51257">
    <property type="entry name" value="PROKAR_LIPOPROTEIN"/>
    <property type="match status" value="1"/>
</dbReference>
<dbReference type="Gene3D" id="3.40.50.1980">
    <property type="entry name" value="Nitrogenase molybdenum iron protein domain"/>
    <property type="match status" value="2"/>
</dbReference>
<comment type="caution">
    <text evidence="8">The sequence shown here is derived from an EMBL/GenBank/DDBJ whole genome shotgun (WGS) entry which is preliminary data.</text>
</comment>
<accession>A0ABV5VRV5</accession>
<comment type="subcellular location">
    <subcellularLocation>
        <location evidence="1">Cell envelope</location>
    </subcellularLocation>
</comment>
<dbReference type="EMBL" id="JBHMAG010000004">
    <property type="protein sequence ID" value="MFB9751007.1"/>
    <property type="molecule type" value="Genomic_DNA"/>
</dbReference>
<sequence length="330" mass="36303">MPHRIRTLLHPFLIAFLALAMLASGCGSKPTPAEEKRQGGEAAPAPSSTASAPQEREFKHALGTMKLTGQPKRIVAPYIEDALITLGIQPAAKWSLGDLVQDYLEPHLQGVPKLDFTGGLNNEALLSTNPDLIVLYTTNLAEKGAYEQYSKIAPTYVFNDATVDWKQTLKTLGDMTGTSDKAGKAIAAYDSKVANAKTKLQPFVKDKTFAVIRAKPKEIQLMDGSFYSGLVLYADLALTPHKLVKEWSWQRAQTLSLEKLPELDADYIFVLVQSETSRPLLEQFQSSPLWKNIPAVKNGHIYEMPSNYWMASGAIANTAKIDDVLKTLVK</sequence>
<dbReference type="InterPro" id="IPR002491">
    <property type="entry name" value="ABC_transptr_periplasmic_BD"/>
</dbReference>
<dbReference type="PANTHER" id="PTHR30532">
    <property type="entry name" value="IRON III DICITRATE-BINDING PERIPLASMIC PROTEIN"/>
    <property type="match status" value="1"/>
</dbReference>